<dbReference type="Gene3D" id="3.40.50.720">
    <property type="entry name" value="NAD(P)-binding Rossmann-like Domain"/>
    <property type="match status" value="1"/>
</dbReference>
<evidence type="ECO:0000313" key="4">
    <source>
        <dbReference type="Proteomes" id="UP000076023"/>
    </source>
</evidence>
<reference evidence="4" key="1">
    <citation type="journal article" date="2017" name="Genome Announc.">
        <title>Draft Genome Sequence of Terrimicrobium sacchariphilum NM-5T, a Facultative Anaerobic Soil Bacterium of the Class Spartobacteria.</title>
        <authorList>
            <person name="Qiu Y.L."/>
            <person name="Tourlousse D.M."/>
            <person name="Matsuura N."/>
            <person name="Ohashi A."/>
            <person name="Sekiguchi Y."/>
        </authorList>
    </citation>
    <scope>NUCLEOTIDE SEQUENCE [LARGE SCALE GENOMIC DNA]</scope>
    <source>
        <strain evidence="4">NM-5</strain>
    </source>
</reference>
<keyword evidence="4" id="KW-1185">Reference proteome</keyword>
<feature type="domain" description="Gfo/Idh/MocA-like oxidoreductase N-terminal" evidence="2">
    <location>
        <begin position="5"/>
        <end position="124"/>
    </location>
</feature>
<gene>
    <name evidence="3" type="ORF">TSACC_3223</name>
</gene>
<proteinExistence type="predicted"/>
<dbReference type="OrthoDB" id="9771072at2"/>
<accession>A0A146GC21</accession>
<dbReference type="PANTHER" id="PTHR43249">
    <property type="entry name" value="UDP-N-ACETYL-2-AMINO-2-DEOXY-D-GLUCURONATE OXIDASE"/>
    <property type="match status" value="1"/>
</dbReference>
<evidence type="ECO:0000313" key="3">
    <source>
        <dbReference type="EMBL" id="GAT35159.1"/>
    </source>
</evidence>
<evidence type="ECO:0000256" key="1">
    <source>
        <dbReference type="SAM" id="MobiDB-lite"/>
    </source>
</evidence>
<dbReference type="InParanoid" id="A0A146GC21"/>
<sequence>MKLVDVVLVGIGGYGARYVRALDDLPEARLVAVVDPMAESTEHWNTIQERGVRQYRSLGDFLAAGGRADLAVISSPIGFHQEQSCLALRAGMNVLCEKPISATMEEALRMIEARDAAGRFLEIGYQWSFSRAIRQLKEDILAGIFGDSLLFKTLVAWPRGSAYYGRNDWSGRITNDEGRPVYDSPVNNATAHYLHNMLFLGGRSMESAAHPIFIEAECYRGNEIENFDTACCRITTDEVPEILFLTSHCVERNFGPIFELRFERGTIRYPVGGSIEAILETGRHVNYGDPEADPMGKLRLCLERCRCSQQQPAFCGPEAAASLTACVEGIQRMPVHRFPANDLARRPLHSDDDVLVYLPGLVETFQDAFEVERLPSEFGVPWTSPAGSVDLTSGFGRQRRGETALKSHTKRDVMLSTSIGEDR</sequence>
<dbReference type="EMBL" id="BDCO01000003">
    <property type="protein sequence ID" value="GAT35159.1"/>
    <property type="molecule type" value="Genomic_DNA"/>
</dbReference>
<dbReference type="PANTHER" id="PTHR43249:SF1">
    <property type="entry name" value="D-GLUCOSIDE 3-DEHYDROGENASE"/>
    <property type="match status" value="1"/>
</dbReference>
<dbReference type="InterPro" id="IPR036291">
    <property type="entry name" value="NAD(P)-bd_dom_sf"/>
</dbReference>
<dbReference type="Gene3D" id="3.30.360.10">
    <property type="entry name" value="Dihydrodipicolinate Reductase, domain 2"/>
    <property type="match status" value="1"/>
</dbReference>
<dbReference type="STRING" id="690879.TSACC_3223"/>
<feature type="compositionally biased region" description="Basic and acidic residues" evidence="1">
    <location>
        <begin position="399"/>
        <end position="413"/>
    </location>
</feature>
<dbReference type="Pfam" id="PF01408">
    <property type="entry name" value="GFO_IDH_MocA"/>
    <property type="match status" value="1"/>
</dbReference>
<organism evidence="3 4">
    <name type="scientific">Terrimicrobium sacchariphilum</name>
    <dbReference type="NCBI Taxonomy" id="690879"/>
    <lineage>
        <taxon>Bacteria</taxon>
        <taxon>Pseudomonadati</taxon>
        <taxon>Verrucomicrobiota</taxon>
        <taxon>Terrimicrobiia</taxon>
        <taxon>Terrimicrobiales</taxon>
        <taxon>Terrimicrobiaceae</taxon>
        <taxon>Terrimicrobium</taxon>
    </lineage>
</organism>
<dbReference type="InterPro" id="IPR000683">
    <property type="entry name" value="Gfo/Idh/MocA-like_OxRdtase_N"/>
</dbReference>
<evidence type="ECO:0000259" key="2">
    <source>
        <dbReference type="Pfam" id="PF01408"/>
    </source>
</evidence>
<dbReference type="RefSeq" id="WP_153811528.1">
    <property type="nucleotide sequence ID" value="NZ_BDCO01000003.1"/>
</dbReference>
<dbReference type="GO" id="GO:0000166">
    <property type="term" value="F:nucleotide binding"/>
    <property type="evidence" value="ECO:0007669"/>
    <property type="project" value="InterPro"/>
</dbReference>
<dbReference type="SUPFAM" id="SSF51735">
    <property type="entry name" value="NAD(P)-binding Rossmann-fold domains"/>
    <property type="match status" value="1"/>
</dbReference>
<feature type="region of interest" description="Disordered" evidence="1">
    <location>
        <begin position="391"/>
        <end position="423"/>
    </location>
</feature>
<comment type="caution">
    <text evidence="3">The sequence shown here is derived from an EMBL/GenBank/DDBJ whole genome shotgun (WGS) entry which is preliminary data.</text>
</comment>
<dbReference type="InterPro" id="IPR052515">
    <property type="entry name" value="Gfo/Idh/MocA_Oxidoreductase"/>
</dbReference>
<dbReference type="AlphaFoldDB" id="A0A146GC21"/>
<protein>
    <submittedName>
        <fullName evidence="3">Predicted dehydrogenase</fullName>
    </submittedName>
</protein>
<name>A0A146GC21_TERSA</name>
<dbReference type="Proteomes" id="UP000076023">
    <property type="component" value="Unassembled WGS sequence"/>
</dbReference>